<sequence length="102" mass="10803">MKCVLILVLAVLAIAMASPQQGVNLVKEPDSFWGQPSYNYPSQPGSGPNGPSVNLVPQPDSFWGQPSSNYPGGAQPSPYQPGSGPNRPSQGIPQSWLRSGRK</sequence>
<keyword evidence="2" id="KW-0732">Signal</keyword>
<dbReference type="AlphaFoldDB" id="A0A8S0Z9Y3"/>
<proteinExistence type="predicted"/>
<feature type="region of interest" description="Disordered" evidence="1">
    <location>
        <begin position="34"/>
        <end position="102"/>
    </location>
</feature>
<evidence type="ECO:0000313" key="3">
    <source>
        <dbReference type="EMBL" id="CAB3228991.1"/>
    </source>
</evidence>
<feature type="signal peptide" evidence="2">
    <location>
        <begin position="1"/>
        <end position="17"/>
    </location>
</feature>
<name>A0A8S0Z9Y3_ARCPL</name>
<dbReference type="Proteomes" id="UP000494256">
    <property type="component" value="Unassembled WGS sequence"/>
</dbReference>
<comment type="caution">
    <text evidence="3">The sequence shown here is derived from an EMBL/GenBank/DDBJ whole genome shotgun (WGS) entry which is preliminary data.</text>
</comment>
<organism evidence="3 4">
    <name type="scientific">Arctia plantaginis</name>
    <name type="common">Wood tiger moth</name>
    <name type="synonym">Phalaena plantaginis</name>
    <dbReference type="NCBI Taxonomy" id="874455"/>
    <lineage>
        <taxon>Eukaryota</taxon>
        <taxon>Metazoa</taxon>
        <taxon>Ecdysozoa</taxon>
        <taxon>Arthropoda</taxon>
        <taxon>Hexapoda</taxon>
        <taxon>Insecta</taxon>
        <taxon>Pterygota</taxon>
        <taxon>Neoptera</taxon>
        <taxon>Endopterygota</taxon>
        <taxon>Lepidoptera</taxon>
        <taxon>Glossata</taxon>
        <taxon>Ditrysia</taxon>
        <taxon>Noctuoidea</taxon>
        <taxon>Erebidae</taxon>
        <taxon>Arctiinae</taxon>
        <taxon>Arctia</taxon>
    </lineage>
</organism>
<protein>
    <submittedName>
        <fullName evidence="3">Uncharacterized protein</fullName>
    </submittedName>
</protein>
<dbReference type="OrthoDB" id="10009301at2759"/>
<dbReference type="EMBL" id="CADEBD010000284">
    <property type="protein sequence ID" value="CAB3228991.1"/>
    <property type="molecule type" value="Genomic_DNA"/>
</dbReference>
<gene>
    <name evidence="3" type="ORF">APLA_LOCUS3783</name>
</gene>
<accession>A0A8S0Z9Y3</accession>
<reference evidence="3 4" key="1">
    <citation type="submission" date="2020-04" db="EMBL/GenBank/DDBJ databases">
        <authorList>
            <person name="Wallbank WR R."/>
            <person name="Pardo Diaz C."/>
            <person name="Kozak K."/>
            <person name="Martin S."/>
            <person name="Jiggins C."/>
            <person name="Moest M."/>
            <person name="Warren A I."/>
            <person name="Byers J.R.P. K."/>
            <person name="Montejo-Kovacevich G."/>
            <person name="Yen C E."/>
        </authorList>
    </citation>
    <scope>NUCLEOTIDE SEQUENCE [LARGE SCALE GENOMIC DNA]</scope>
</reference>
<evidence type="ECO:0000313" key="4">
    <source>
        <dbReference type="Proteomes" id="UP000494256"/>
    </source>
</evidence>
<feature type="chain" id="PRO_5035772542" evidence="2">
    <location>
        <begin position="18"/>
        <end position="102"/>
    </location>
</feature>
<evidence type="ECO:0000256" key="2">
    <source>
        <dbReference type="SAM" id="SignalP"/>
    </source>
</evidence>
<evidence type="ECO:0000256" key="1">
    <source>
        <dbReference type="SAM" id="MobiDB-lite"/>
    </source>
</evidence>
<feature type="compositionally biased region" description="Low complexity" evidence="1">
    <location>
        <begin position="41"/>
        <end position="52"/>
    </location>
</feature>
<feature type="compositionally biased region" description="Polar residues" evidence="1">
    <location>
        <begin position="86"/>
        <end position="102"/>
    </location>
</feature>